<sequence length="214" mass="23577">MPQLQAPPEAVLPQLRGIEKRLTKTPGQAAAYQLEIHKLEEAGYAVKLEPHRVENTEQAYGSVAYLRTESPEGEVDVSFLAARSRIAPKKQQSFPRLERCAALTCAQLSKVIATELTLPIRSLTLWSDSMTVLTWLLSDLCRYKVFVGTRVEEVQELTESATCRYVPSGDNPADDITRGLALRDLSEGPQVDPRPSIPEAAIGGVAWTPLLIPQ</sequence>
<comment type="caution">
    <text evidence="1">The sequence shown here is derived from an EMBL/GenBank/DDBJ whole genome shotgun (WGS) entry which is preliminary data.</text>
</comment>
<reference evidence="1" key="1">
    <citation type="journal article" date="2023" name="Science">
        <title>Genome structures resolve the early diversification of teleost fishes.</title>
        <authorList>
            <person name="Parey E."/>
            <person name="Louis A."/>
            <person name="Montfort J."/>
            <person name="Bouchez O."/>
            <person name="Roques C."/>
            <person name="Iampietro C."/>
            <person name="Lluch J."/>
            <person name="Castinel A."/>
            <person name="Donnadieu C."/>
            <person name="Desvignes T."/>
            <person name="Floi Bucao C."/>
            <person name="Jouanno E."/>
            <person name="Wen M."/>
            <person name="Mejri S."/>
            <person name="Dirks R."/>
            <person name="Jansen H."/>
            <person name="Henkel C."/>
            <person name="Chen W.J."/>
            <person name="Zahm M."/>
            <person name="Cabau C."/>
            <person name="Klopp C."/>
            <person name="Thompson A.W."/>
            <person name="Robinson-Rechavi M."/>
            <person name="Braasch I."/>
            <person name="Lecointre G."/>
            <person name="Bobe J."/>
            <person name="Postlethwait J.H."/>
            <person name="Berthelot C."/>
            <person name="Roest Crollius H."/>
            <person name="Guiguen Y."/>
        </authorList>
    </citation>
    <scope>NUCLEOTIDE SEQUENCE</scope>
    <source>
        <strain evidence="1">NC1722</strain>
    </source>
</reference>
<dbReference type="Pfam" id="PF05380">
    <property type="entry name" value="Peptidase_A17"/>
    <property type="match status" value="1"/>
</dbReference>
<evidence type="ECO:0000313" key="1">
    <source>
        <dbReference type="EMBL" id="KAJ8391400.1"/>
    </source>
</evidence>
<dbReference type="PANTHER" id="PTHR47331">
    <property type="entry name" value="PHD-TYPE DOMAIN-CONTAINING PROTEIN"/>
    <property type="match status" value="1"/>
</dbReference>
<dbReference type="InterPro" id="IPR008042">
    <property type="entry name" value="Retrotrans_Pao"/>
</dbReference>
<organism evidence="1 2">
    <name type="scientific">Aldrovandia affinis</name>
    <dbReference type="NCBI Taxonomy" id="143900"/>
    <lineage>
        <taxon>Eukaryota</taxon>
        <taxon>Metazoa</taxon>
        <taxon>Chordata</taxon>
        <taxon>Craniata</taxon>
        <taxon>Vertebrata</taxon>
        <taxon>Euteleostomi</taxon>
        <taxon>Actinopterygii</taxon>
        <taxon>Neopterygii</taxon>
        <taxon>Teleostei</taxon>
        <taxon>Notacanthiformes</taxon>
        <taxon>Halosauridae</taxon>
        <taxon>Aldrovandia</taxon>
    </lineage>
</organism>
<dbReference type="PANTHER" id="PTHR47331:SF1">
    <property type="entry name" value="GAG-LIKE PROTEIN"/>
    <property type="match status" value="1"/>
</dbReference>
<keyword evidence="2" id="KW-1185">Reference proteome</keyword>
<name>A0AAD7RW87_9TELE</name>
<accession>A0AAD7RW87</accession>
<dbReference type="EMBL" id="JAINUG010000158">
    <property type="protein sequence ID" value="KAJ8391400.1"/>
    <property type="molecule type" value="Genomic_DNA"/>
</dbReference>
<dbReference type="AlphaFoldDB" id="A0AAD7RW87"/>
<evidence type="ECO:0000313" key="2">
    <source>
        <dbReference type="Proteomes" id="UP001221898"/>
    </source>
</evidence>
<proteinExistence type="predicted"/>
<protein>
    <submittedName>
        <fullName evidence="1">Uncharacterized protein</fullName>
    </submittedName>
</protein>
<gene>
    <name evidence="1" type="ORF">AAFF_G00090300</name>
</gene>
<dbReference type="Proteomes" id="UP001221898">
    <property type="component" value="Unassembled WGS sequence"/>
</dbReference>